<accession>A0A518HBU8</accession>
<feature type="binding site" evidence="7">
    <location>
        <position position="150"/>
    </location>
    <ligand>
        <name>substrate</name>
    </ligand>
</feature>
<keyword evidence="9" id="KW-1185">Reference proteome</keyword>
<protein>
    <recommendedName>
        <fullName evidence="7">tRNA (guanine-N(7)-)-methyltransferase</fullName>
        <ecNumber evidence="7">2.1.1.33</ecNumber>
    </recommendedName>
    <alternativeName>
        <fullName evidence="7">tRNA (guanine(46)-N(7))-methyltransferase</fullName>
    </alternativeName>
    <alternativeName>
        <fullName evidence="7">tRNA(m7G46)-methyltransferase</fullName>
    </alternativeName>
</protein>
<evidence type="ECO:0000256" key="4">
    <source>
        <dbReference type="ARBA" id="ARBA00022679"/>
    </source>
</evidence>
<comment type="catalytic activity">
    <reaction evidence="1 7">
        <text>guanosine(46) in tRNA + S-adenosyl-L-methionine = N(7)-methylguanosine(46) in tRNA + S-adenosyl-L-homocysteine</text>
        <dbReference type="Rhea" id="RHEA:42708"/>
        <dbReference type="Rhea" id="RHEA-COMP:10188"/>
        <dbReference type="Rhea" id="RHEA-COMP:10189"/>
        <dbReference type="ChEBI" id="CHEBI:57856"/>
        <dbReference type="ChEBI" id="CHEBI:59789"/>
        <dbReference type="ChEBI" id="CHEBI:74269"/>
        <dbReference type="ChEBI" id="CHEBI:74480"/>
        <dbReference type="EC" id="2.1.1.33"/>
    </reaction>
</comment>
<dbReference type="RefSeq" id="WP_145276718.1">
    <property type="nucleotide sequence ID" value="NZ_CP036426.1"/>
</dbReference>
<feature type="binding site" evidence="7">
    <location>
        <position position="39"/>
    </location>
    <ligand>
        <name>S-adenosyl-L-methionine</name>
        <dbReference type="ChEBI" id="CHEBI:59789"/>
    </ligand>
</feature>
<dbReference type="PROSITE" id="PS51625">
    <property type="entry name" value="SAM_MT_TRMB"/>
    <property type="match status" value="1"/>
</dbReference>
<reference evidence="8 9" key="1">
    <citation type="submission" date="2019-02" db="EMBL/GenBank/DDBJ databases">
        <title>Deep-cultivation of Planctomycetes and their phenomic and genomic characterization uncovers novel biology.</title>
        <authorList>
            <person name="Wiegand S."/>
            <person name="Jogler M."/>
            <person name="Boedeker C."/>
            <person name="Pinto D."/>
            <person name="Vollmers J."/>
            <person name="Rivas-Marin E."/>
            <person name="Kohn T."/>
            <person name="Peeters S.H."/>
            <person name="Heuer A."/>
            <person name="Rast P."/>
            <person name="Oberbeckmann S."/>
            <person name="Bunk B."/>
            <person name="Jeske O."/>
            <person name="Meyerdierks A."/>
            <person name="Storesund J.E."/>
            <person name="Kallscheuer N."/>
            <person name="Luecker S."/>
            <person name="Lage O.M."/>
            <person name="Pohl T."/>
            <person name="Merkel B.J."/>
            <person name="Hornburger P."/>
            <person name="Mueller R.-W."/>
            <person name="Bruemmer F."/>
            <person name="Labrenz M."/>
            <person name="Spormann A.M."/>
            <person name="Op den Camp H."/>
            <person name="Overmann J."/>
            <person name="Amann R."/>
            <person name="Jetten M.S.M."/>
            <person name="Mascher T."/>
            <person name="Medema M.H."/>
            <person name="Devos D.P."/>
            <person name="Kaster A.-K."/>
            <person name="Ovreas L."/>
            <person name="Rohde M."/>
            <person name="Galperin M.Y."/>
            <person name="Jogler C."/>
        </authorList>
    </citation>
    <scope>NUCLEOTIDE SEQUENCE [LARGE SCALE GENOMIC DNA]</scope>
    <source>
        <strain evidence="8 9">ElP</strain>
    </source>
</reference>
<keyword evidence="3 7" id="KW-0489">Methyltransferase</keyword>
<feature type="binding site" evidence="7">
    <location>
        <position position="114"/>
    </location>
    <ligand>
        <name>S-adenosyl-L-methionine</name>
        <dbReference type="ChEBI" id="CHEBI:59789"/>
    </ligand>
</feature>
<gene>
    <name evidence="8" type="primary">trmB_2</name>
    <name evidence="7" type="synonym">trmB</name>
    <name evidence="8" type="ORF">ElP_62710</name>
</gene>
<evidence type="ECO:0000256" key="5">
    <source>
        <dbReference type="ARBA" id="ARBA00022691"/>
    </source>
</evidence>
<evidence type="ECO:0000313" key="9">
    <source>
        <dbReference type="Proteomes" id="UP000317835"/>
    </source>
</evidence>
<proteinExistence type="inferred from homology"/>
<dbReference type="InterPro" id="IPR055361">
    <property type="entry name" value="tRNA_methyltr_TrmB_bact"/>
</dbReference>
<dbReference type="NCBIfam" id="TIGR00091">
    <property type="entry name" value="tRNA (guanosine(46)-N7)-methyltransferase TrmB"/>
    <property type="match status" value="1"/>
</dbReference>
<dbReference type="Gene3D" id="3.40.50.150">
    <property type="entry name" value="Vaccinia Virus protein VP39"/>
    <property type="match status" value="1"/>
</dbReference>
<dbReference type="GO" id="GO:0043527">
    <property type="term" value="C:tRNA methyltransferase complex"/>
    <property type="evidence" value="ECO:0007669"/>
    <property type="project" value="TreeGrafter"/>
</dbReference>
<keyword evidence="5 7" id="KW-0949">S-adenosyl-L-methionine</keyword>
<dbReference type="CDD" id="cd02440">
    <property type="entry name" value="AdoMet_MTases"/>
    <property type="match status" value="1"/>
</dbReference>
<dbReference type="GO" id="GO:0008176">
    <property type="term" value="F:tRNA (guanine(46)-N7)-methyltransferase activity"/>
    <property type="evidence" value="ECO:0007669"/>
    <property type="project" value="UniProtKB-UniRule"/>
</dbReference>
<comment type="similarity">
    <text evidence="7">Belongs to the class I-like SAM-binding methyltransferase superfamily. TrmB family.</text>
</comment>
<evidence type="ECO:0000256" key="3">
    <source>
        <dbReference type="ARBA" id="ARBA00022603"/>
    </source>
</evidence>
<dbReference type="AlphaFoldDB" id="A0A518HBU8"/>
<feature type="binding site" evidence="7">
    <location>
        <position position="118"/>
    </location>
    <ligand>
        <name>substrate</name>
    </ligand>
</feature>
<dbReference type="Proteomes" id="UP000317835">
    <property type="component" value="Chromosome"/>
</dbReference>
<feature type="binding site" evidence="7">
    <location>
        <position position="64"/>
    </location>
    <ligand>
        <name>S-adenosyl-L-methionine</name>
        <dbReference type="ChEBI" id="CHEBI:59789"/>
    </ligand>
</feature>
<dbReference type="InterPro" id="IPR003358">
    <property type="entry name" value="tRNA_(Gua-N-7)_MeTrfase_Trmb"/>
</dbReference>
<dbReference type="OrthoDB" id="9802090at2"/>
<dbReference type="EMBL" id="CP036426">
    <property type="protein sequence ID" value="QDV38319.1"/>
    <property type="molecule type" value="Genomic_DNA"/>
</dbReference>
<dbReference type="PANTHER" id="PTHR23417">
    <property type="entry name" value="3-DEOXY-D-MANNO-OCTULOSONIC-ACID TRANSFERASE/TRNA GUANINE-N 7 - -METHYLTRANSFERASE"/>
    <property type="match status" value="1"/>
</dbReference>
<comment type="pathway">
    <text evidence="7">tRNA modification; N(7)-methylguanine-tRNA biosynthesis.</text>
</comment>
<dbReference type="Pfam" id="PF02390">
    <property type="entry name" value="Methyltransf_4"/>
    <property type="match status" value="1"/>
</dbReference>
<dbReference type="EC" id="2.1.1.33" evidence="7"/>
<dbReference type="HAMAP" id="MF_01057">
    <property type="entry name" value="tRNA_methyltr_TrmB"/>
    <property type="match status" value="1"/>
</dbReference>
<comment type="caution">
    <text evidence="7">Lacks conserved residue(s) required for the propagation of feature annotation.</text>
</comment>
<dbReference type="KEGG" id="tpla:ElP_62710"/>
<keyword evidence="4 7" id="KW-0808">Transferase</keyword>
<keyword evidence="6 7" id="KW-0819">tRNA processing</keyword>
<dbReference type="SUPFAM" id="SSF53335">
    <property type="entry name" value="S-adenosyl-L-methionine-dependent methyltransferases"/>
    <property type="match status" value="1"/>
</dbReference>
<name>A0A518HBU8_9BACT</name>
<sequence length="209" mass="23879">MPRRRSLVDTTGTFSLLDDLTPPLRWPEFFGDDRPVELEVGPGKGVFLAHAGAEQPGTNFVGVELAKKYAIISAARAVKAGLDNVRVVAGDAQKFLDDFVPDRSVEILHVYFPDPWWKKRHRKRRVVNARFVDRASKVVKLGGELRVMTDVEEYFREILDLLTPHPAFEPIDESRVESGDAWQLQTNFANKFRIEGRPFFGERYRVLEP</sequence>
<comment type="function">
    <text evidence="2 7">Catalyzes the formation of N(7)-methylguanine at position 46 (m7G46) in tRNA.</text>
</comment>
<feature type="binding site" evidence="7">
    <location>
        <position position="91"/>
    </location>
    <ligand>
        <name>S-adenosyl-L-methionine</name>
        <dbReference type="ChEBI" id="CHEBI:59789"/>
    </ligand>
</feature>
<evidence type="ECO:0000256" key="2">
    <source>
        <dbReference type="ARBA" id="ARBA00003015"/>
    </source>
</evidence>
<evidence type="ECO:0000313" key="8">
    <source>
        <dbReference type="EMBL" id="QDV38319.1"/>
    </source>
</evidence>
<evidence type="ECO:0000256" key="6">
    <source>
        <dbReference type="ARBA" id="ARBA00022694"/>
    </source>
</evidence>
<evidence type="ECO:0000256" key="7">
    <source>
        <dbReference type="HAMAP-Rule" id="MF_01057"/>
    </source>
</evidence>
<evidence type="ECO:0000256" key="1">
    <source>
        <dbReference type="ARBA" id="ARBA00000142"/>
    </source>
</evidence>
<organism evidence="8 9">
    <name type="scientific">Tautonia plasticadhaerens</name>
    <dbReference type="NCBI Taxonomy" id="2527974"/>
    <lineage>
        <taxon>Bacteria</taxon>
        <taxon>Pseudomonadati</taxon>
        <taxon>Planctomycetota</taxon>
        <taxon>Planctomycetia</taxon>
        <taxon>Isosphaerales</taxon>
        <taxon>Isosphaeraceae</taxon>
        <taxon>Tautonia</taxon>
    </lineage>
</organism>
<dbReference type="PANTHER" id="PTHR23417:SF14">
    <property type="entry name" value="PENTACOTRIPEPTIDE-REPEAT REGION OF PRORP DOMAIN-CONTAINING PROTEIN"/>
    <property type="match status" value="1"/>
</dbReference>
<dbReference type="UniPathway" id="UPA00989"/>
<dbReference type="InterPro" id="IPR029063">
    <property type="entry name" value="SAM-dependent_MTases_sf"/>
</dbReference>